<dbReference type="OrthoDB" id="9803763at2"/>
<sequence>MNSITSAHLRFERRVSVRQCATGSETMKITTSALAVFAAGIALTAGTANATVRLKLADALAADHPTSVILEQFAEEVEEKTDGEVKIRLYMNGVLGSEREVLEQVQNGAVDITRVSAANLENFNPIYQAFTLPYLFNSQEHFYKVMDGPIVDPVYQASLDSGFMGLTYFDSGARSFYTKSQCVETPDDLKGQKLRVINSHTSIRMVELMGGIPTPLPYGEIYTALQQGVIDGAENNPTALTLGRHGEVVKCYSLDEHLRIPDFLVISKTAMDKLTDEQIAIIKEAAVNATQAQKKVWNEAVDEAMQQIEEMGVTIVTPDKAPFQEKVAPLIEEYKQDPAIGQLVDAIQNAQ</sequence>
<keyword evidence="1" id="KW-0732">Signal</keyword>
<evidence type="ECO:0000313" key="2">
    <source>
        <dbReference type="EMBL" id="TNB48881.1"/>
    </source>
</evidence>
<dbReference type="NCBIfam" id="TIGR00787">
    <property type="entry name" value="dctP"/>
    <property type="match status" value="1"/>
</dbReference>
<dbReference type="CDD" id="cd13671">
    <property type="entry name" value="PBP2_TRAP_SBP_like_3"/>
    <property type="match status" value="1"/>
</dbReference>
<dbReference type="GO" id="GO:0030288">
    <property type="term" value="C:outer membrane-bounded periplasmic space"/>
    <property type="evidence" value="ECO:0007669"/>
    <property type="project" value="InterPro"/>
</dbReference>
<keyword evidence="3" id="KW-1185">Reference proteome</keyword>
<dbReference type="PANTHER" id="PTHR33376:SF2">
    <property type="entry name" value="DICARBOXYLATE-BINDING PERIPLASMIC PROTEIN"/>
    <property type="match status" value="1"/>
</dbReference>
<dbReference type="InterPro" id="IPR004682">
    <property type="entry name" value="TRAP_DctP"/>
</dbReference>
<protein>
    <submittedName>
        <fullName evidence="2">TRAP transporter substrate-binding protein</fullName>
    </submittedName>
</protein>
<accession>A0A5C4JUN8</accession>
<name>A0A5C4JUN8_9HYPH</name>
<dbReference type="Pfam" id="PF03480">
    <property type="entry name" value="DctP"/>
    <property type="match status" value="1"/>
</dbReference>
<comment type="caution">
    <text evidence="2">The sequence shown here is derived from an EMBL/GenBank/DDBJ whole genome shotgun (WGS) entry which is preliminary data.</text>
</comment>
<reference evidence="2 3" key="2">
    <citation type="submission" date="2019-06" db="EMBL/GenBank/DDBJ databases">
        <title>Martelella lutilitoris sp. nov., isolated from a tidal mudflat.</title>
        <authorList>
            <person name="Kim Y.-J."/>
        </authorList>
    </citation>
    <scope>NUCLEOTIDE SEQUENCE [LARGE SCALE GENOMIC DNA]</scope>
    <source>
        <strain evidence="2 3">GH2-6</strain>
    </source>
</reference>
<dbReference type="AlphaFoldDB" id="A0A5C4JUN8"/>
<dbReference type="PANTHER" id="PTHR33376">
    <property type="match status" value="1"/>
</dbReference>
<dbReference type="PIRSF" id="PIRSF006470">
    <property type="entry name" value="DctB"/>
    <property type="match status" value="1"/>
</dbReference>
<evidence type="ECO:0000313" key="3">
    <source>
        <dbReference type="Proteomes" id="UP000307874"/>
    </source>
</evidence>
<dbReference type="GO" id="GO:0055085">
    <property type="term" value="P:transmembrane transport"/>
    <property type="evidence" value="ECO:0007669"/>
    <property type="project" value="InterPro"/>
</dbReference>
<gene>
    <name evidence="2" type="ORF">FF124_07100</name>
</gene>
<proteinExistence type="predicted"/>
<dbReference type="Proteomes" id="UP000307874">
    <property type="component" value="Unassembled WGS sequence"/>
</dbReference>
<evidence type="ECO:0000256" key="1">
    <source>
        <dbReference type="ARBA" id="ARBA00022729"/>
    </source>
</evidence>
<dbReference type="InterPro" id="IPR018389">
    <property type="entry name" value="DctP_fam"/>
</dbReference>
<dbReference type="Gene3D" id="3.40.190.170">
    <property type="entry name" value="Bacterial extracellular solute-binding protein, family 7"/>
    <property type="match status" value="1"/>
</dbReference>
<dbReference type="NCBIfam" id="NF037995">
    <property type="entry name" value="TRAP_S1"/>
    <property type="match status" value="1"/>
</dbReference>
<dbReference type="InterPro" id="IPR038404">
    <property type="entry name" value="TRAP_DctP_sf"/>
</dbReference>
<dbReference type="GO" id="GO:0030246">
    <property type="term" value="F:carbohydrate binding"/>
    <property type="evidence" value="ECO:0007669"/>
    <property type="project" value="TreeGrafter"/>
</dbReference>
<organism evidence="2 3">
    <name type="scientific">Martelella lutilitoris</name>
    <dbReference type="NCBI Taxonomy" id="2583532"/>
    <lineage>
        <taxon>Bacteria</taxon>
        <taxon>Pseudomonadati</taxon>
        <taxon>Pseudomonadota</taxon>
        <taxon>Alphaproteobacteria</taxon>
        <taxon>Hyphomicrobiales</taxon>
        <taxon>Aurantimonadaceae</taxon>
        <taxon>Martelella</taxon>
    </lineage>
</organism>
<reference evidence="2 3" key="1">
    <citation type="submission" date="2019-05" db="EMBL/GenBank/DDBJ databases">
        <authorList>
            <person name="Lee S.D."/>
        </authorList>
    </citation>
    <scope>NUCLEOTIDE SEQUENCE [LARGE SCALE GENOMIC DNA]</scope>
    <source>
        <strain evidence="2 3">GH2-6</strain>
    </source>
</reference>
<dbReference type="EMBL" id="VCLB01000003">
    <property type="protein sequence ID" value="TNB48881.1"/>
    <property type="molecule type" value="Genomic_DNA"/>
</dbReference>